<dbReference type="VEuPathDB" id="VectorBase:LOC119173848"/>
<evidence type="ECO:0000313" key="11">
    <source>
        <dbReference type="EMBL" id="KAH8020958.1"/>
    </source>
</evidence>
<keyword evidence="2 10" id="KW-0444">Lipid biosynthesis</keyword>
<dbReference type="EMBL" id="JABSTU010000009">
    <property type="protein sequence ID" value="KAH8020958.1"/>
    <property type="molecule type" value="Genomic_DNA"/>
</dbReference>
<evidence type="ECO:0000256" key="5">
    <source>
        <dbReference type="ARBA" id="ARBA00022832"/>
    </source>
</evidence>
<comment type="similarity">
    <text evidence="10">Belongs to the ELO family.</text>
</comment>
<reference evidence="11" key="1">
    <citation type="journal article" date="2020" name="Cell">
        <title>Large-Scale Comparative Analyses of Tick Genomes Elucidate Their Genetic Diversity and Vector Capacities.</title>
        <authorList>
            <consortium name="Tick Genome and Microbiome Consortium (TIGMIC)"/>
            <person name="Jia N."/>
            <person name="Wang J."/>
            <person name="Shi W."/>
            <person name="Du L."/>
            <person name="Sun Y."/>
            <person name="Zhan W."/>
            <person name="Jiang J.F."/>
            <person name="Wang Q."/>
            <person name="Zhang B."/>
            <person name="Ji P."/>
            <person name="Bell-Sakyi L."/>
            <person name="Cui X.M."/>
            <person name="Yuan T.T."/>
            <person name="Jiang B.G."/>
            <person name="Yang W.F."/>
            <person name="Lam T.T."/>
            <person name="Chang Q.C."/>
            <person name="Ding S.J."/>
            <person name="Wang X.J."/>
            <person name="Zhu J.G."/>
            <person name="Ruan X.D."/>
            <person name="Zhao L."/>
            <person name="Wei J.T."/>
            <person name="Ye R.Z."/>
            <person name="Que T.C."/>
            <person name="Du C.H."/>
            <person name="Zhou Y.H."/>
            <person name="Cheng J.X."/>
            <person name="Dai P.F."/>
            <person name="Guo W.B."/>
            <person name="Han X.H."/>
            <person name="Huang E.J."/>
            <person name="Li L.F."/>
            <person name="Wei W."/>
            <person name="Gao Y.C."/>
            <person name="Liu J.Z."/>
            <person name="Shao H.Z."/>
            <person name="Wang X."/>
            <person name="Wang C.C."/>
            <person name="Yang T.C."/>
            <person name="Huo Q.B."/>
            <person name="Li W."/>
            <person name="Chen H.Y."/>
            <person name="Chen S.E."/>
            <person name="Zhou L.G."/>
            <person name="Ni X.B."/>
            <person name="Tian J.H."/>
            <person name="Sheng Y."/>
            <person name="Liu T."/>
            <person name="Pan Y.S."/>
            <person name="Xia L.Y."/>
            <person name="Li J."/>
            <person name="Zhao F."/>
            <person name="Cao W.C."/>
        </authorList>
    </citation>
    <scope>NUCLEOTIDE SEQUENCE</scope>
    <source>
        <strain evidence="11">Rmic-2018</strain>
    </source>
</reference>
<comment type="caution">
    <text evidence="11">The sequence shown here is derived from an EMBL/GenBank/DDBJ whole genome shotgun (WGS) entry which is preliminary data.</text>
</comment>
<organism evidence="11 12">
    <name type="scientific">Rhipicephalus microplus</name>
    <name type="common">Cattle tick</name>
    <name type="synonym">Boophilus microplus</name>
    <dbReference type="NCBI Taxonomy" id="6941"/>
    <lineage>
        <taxon>Eukaryota</taxon>
        <taxon>Metazoa</taxon>
        <taxon>Ecdysozoa</taxon>
        <taxon>Arthropoda</taxon>
        <taxon>Chelicerata</taxon>
        <taxon>Arachnida</taxon>
        <taxon>Acari</taxon>
        <taxon>Parasitiformes</taxon>
        <taxon>Ixodida</taxon>
        <taxon>Ixodoidea</taxon>
        <taxon>Ixodidae</taxon>
        <taxon>Rhipicephalinae</taxon>
        <taxon>Rhipicephalus</taxon>
        <taxon>Boophilus</taxon>
    </lineage>
</organism>
<evidence type="ECO:0000256" key="6">
    <source>
        <dbReference type="ARBA" id="ARBA00022989"/>
    </source>
</evidence>
<feature type="transmembrane region" description="Helical" evidence="10">
    <location>
        <begin position="235"/>
        <end position="255"/>
    </location>
</feature>
<keyword evidence="8 10" id="KW-0472">Membrane</keyword>
<feature type="transmembrane region" description="Helical" evidence="10">
    <location>
        <begin position="169"/>
        <end position="193"/>
    </location>
</feature>
<dbReference type="GO" id="GO:0034626">
    <property type="term" value="P:fatty acid elongation, polyunsaturated fatty acid"/>
    <property type="evidence" value="ECO:0007669"/>
    <property type="project" value="TreeGrafter"/>
</dbReference>
<dbReference type="Pfam" id="PF01151">
    <property type="entry name" value="ELO"/>
    <property type="match status" value="1"/>
</dbReference>
<dbReference type="OMA" id="YTHITQL"/>
<feature type="transmembrane region" description="Helical" evidence="10">
    <location>
        <begin position="67"/>
        <end position="86"/>
    </location>
</feature>
<evidence type="ECO:0000256" key="9">
    <source>
        <dbReference type="ARBA" id="ARBA00023160"/>
    </source>
</evidence>
<evidence type="ECO:0000256" key="1">
    <source>
        <dbReference type="ARBA" id="ARBA00004141"/>
    </source>
</evidence>
<keyword evidence="9 10" id="KW-0275">Fatty acid biosynthesis</keyword>
<dbReference type="GO" id="GO:0005789">
    <property type="term" value="C:endoplasmic reticulum membrane"/>
    <property type="evidence" value="ECO:0007669"/>
    <property type="project" value="TreeGrafter"/>
</dbReference>
<feature type="transmembrane region" description="Helical" evidence="10">
    <location>
        <begin position="205"/>
        <end position="223"/>
    </location>
</feature>
<dbReference type="InterPro" id="IPR002076">
    <property type="entry name" value="ELO_fam"/>
</dbReference>
<feature type="transmembrane region" description="Helical" evidence="10">
    <location>
        <begin position="117"/>
        <end position="135"/>
    </location>
</feature>
<dbReference type="GO" id="GO:0034625">
    <property type="term" value="P:fatty acid elongation, monounsaturated fatty acid"/>
    <property type="evidence" value="ECO:0007669"/>
    <property type="project" value="TreeGrafter"/>
</dbReference>
<evidence type="ECO:0000256" key="10">
    <source>
        <dbReference type="RuleBase" id="RU361115"/>
    </source>
</evidence>
<evidence type="ECO:0000256" key="8">
    <source>
        <dbReference type="ARBA" id="ARBA00023136"/>
    </source>
</evidence>
<keyword evidence="3 10" id="KW-0808">Transferase</keyword>
<feature type="transmembrane region" description="Helical" evidence="10">
    <location>
        <begin position="29"/>
        <end position="46"/>
    </location>
</feature>
<comment type="catalytic activity">
    <reaction evidence="10">
        <text>a very-long-chain acyl-CoA + malonyl-CoA + H(+) = a very-long-chain 3-oxoacyl-CoA + CO2 + CoA</text>
        <dbReference type="Rhea" id="RHEA:32727"/>
        <dbReference type="ChEBI" id="CHEBI:15378"/>
        <dbReference type="ChEBI" id="CHEBI:16526"/>
        <dbReference type="ChEBI" id="CHEBI:57287"/>
        <dbReference type="ChEBI" id="CHEBI:57384"/>
        <dbReference type="ChEBI" id="CHEBI:90725"/>
        <dbReference type="ChEBI" id="CHEBI:90736"/>
        <dbReference type="EC" id="2.3.1.199"/>
    </reaction>
</comment>
<gene>
    <name evidence="11" type="ORF">HPB51_010348</name>
</gene>
<dbReference type="PANTHER" id="PTHR11157:SF69">
    <property type="entry name" value="ELONGATION OF VERY LONG CHAIN FATTY ACIDS PROTEIN 7"/>
    <property type="match status" value="1"/>
</dbReference>
<dbReference type="GO" id="GO:0009922">
    <property type="term" value="F:fatty acid elongase activity"/>
    <property type="evidence" value="ECO:0007669"/>
    <property type="project" value="UniProtKB-EC"/>
</dbReference>
<protein>
    <recommendedName>
        <fullName evidence="10">Elongation of very long chain fatty acids protein</fullName>
        <ecNumber evidence="10">2.3.1.199</ecNumber>
    </recommendedName>
    <alternativeName>
        <fullName evidence="10">Very-long-chain 3-oxoacyl-CoA synthase</fullName>
    </alternativeName>
</protein>
<dbReference type="GO" id="GO:0030148">
    <property type="term" value="P:sphingolipid biosynthetic process"/>
    <property type="evidence" value="ECO:0007669"/>
    <property type="project" value="TreeGrafter"/>
</dbReference>
<reference evidence="11" key="2">
    <citation type="submission" date="2021-09" db="EMBL/GenBank/DDBJ databases">
        <authorList>
            <person name="Jia N."/>
            <person name="Wang J."/>
            <person name="Shi W."/>
            <person name="Du L."/>
            <person name="Sun Y."/>
            <person name="Zhan W."/>
            <person name="Jiang J."/>
            <person name="Wang Q."/>
            <person name="Zhang B."/>
            <person name="Ji P."/>
            <person name="Sakyi L.B."/>
            <person name="Cui X."/>
            <person name="Yuan T."/>
            <person name="Jiang B."/>
            <person name="Yang W."/>
            <person name="Lam T.T.-Y."/>
            <person name="Chang Q."/>
            <person name="Ding S."/>
            <person name="Wang X."/>
            <person name="Zhu J."/>
            <person name="Ruan X."/>
            <person name="Zhao L."/>
            <person name="Wei J."/>
            <person name="Que T."/>
            <person name="Du C."/>
            <person name="Cheng J."/>
            <person name="Dai P."/>
            <person name="Han X."/>
            <person name="Huang E."/>
            <person name="Gao Y."/>
            <person name="Liu J."/>
            <person name="Shao H."/>
            <person name="Ye R."/>
            <person name="Li L."/>
            <person name="Wei W."/>
            <person name="Wang X."/>
            <person name="Wang C."/>
            <person name="Huo Q."/>
            <person name="Li W."/>
            <person name="Guo W."/>
            <person name="Chen H."/>
            <person name="Chen S."/>
            <person name="Zhou L."/>
            <person name="Zhou L."/>
            <person name="Ni X."/>
            <person name="Tian J."/>
            <person name="Zhou Y."/>
            <person name="Sheng Y."/>
            <person name="Liu T."/>
            <person name="Pan Y."/>
            <person name="Xia L."/>
            <person name="Li J."/>
            <person name="Zhao F."/>
            <person name="Cao W."/>
        </authorList>
    </citation>
    <scope>NUCLEOTIDE SEQUENCE</scope>
    <source>
        <strain evidence="11">Rmic-2018</strain>
        <tissue evidence="11">Larvae</tissue>
    </source>
</reference>
<keyword evidence="5 10" id="KW-0276">Fatty acid metabolism</keyword>
<accession>A0A9J6DGC1</accession>
<dbReference type="AlphaFoldDB" id="A0A9J6DGC1"/>
<evidence type="ECO:0000313" key="12">
    <source>
        <dbReference type="Proteomes" id="UP000821866"/>
    </source>
</evidence>
<comment type="subcellular location">
    <subcellularLocation>
        <location evidence="1">Membrane</location>
        <topology evidence="1">Multi-pass membrane protein</topology>
    </subcellularLocation>
</comment>
<keyword evidence="12" id="KW-1185">Reference proteome</keyword>
<feature type="transmembrane region" description="Helical" evidence="10">
    <location>
        <begin position="147"/>
        <end position="163"/>
    </location>
</feature>
<keyword evidence="7 10" id="KW-0443">Lipid metabolism</keyword>
<sequence>MVSVLTYPKELYDYVWSFRDTRIDAWNSNITRGSFIIPLVITYVYVAKVGGPRWMKDRKPYDVRRAILAYNIFTVLANAYFLYRMLPLTLFGGGYSFLCQGIDTDRERDMAVISLNWWYLLVRIADFTDTMFFVVRKKYSHITHLHVSHHALIVLSGWIWLNFGSDGQAVLGTCINAFVHVIMYTYYFLTALGPRVQKYLWWKKYLTTIQIAQLVVVCAHSSLPLFFDCAYPKGLCYLEVAQLLLGIALFTNFYLKTYRAGGRSGPPLAEKSKEKGQ</sequence>
<evidence type="ECO:0000256" key="3">
    <source>
        <dbReference type="ARBA" id="ARBA00022679"/>
    </source>
</evidence>
<name>A0A9J6DGC1_RHIMP</name>
<dbReference type="Proteomes" id="UP000821866">
    <property type="component" value="Chromosome 7"/>
</dbReference>
<dbReference type="EC" id="2.3.1.199" evidence="10"/>
<dbReference type="GO" id="GO:0019367">
    <property type="term" value="P:fatty acid elongation, saturated fatty acid"/>
    <property type="evidence" value="ECO:0007669"/>
    <property type="project" value="TreeGrafter"/>
</dbReference>
<keyword evidence="4 10" id="KW-0812">Transmembrane</keyword>
<evidence type="ECO:0000256" key="4">
    <source>
        <dbReference type="ARBA" id="ARBA00022692"/>
    </source>
</evidence>
<dbReference type="OrthoDB" id="434092at2759"/>
<evidence type="ECO:0000256" key="7">
    <source>
        <dbReference type="ARBA" id="ARBA00023098"/>
    </source>
</evidence>
<dbReference type="GO" id="GO:0042761">
    <property type="term" value="P:very long-chain fatty acid biosynthetic process"/>
    <property type="evidence" value="ECO:0007669"/>
    <property type="project" value="TreeGrafter"/>
</dbReference>
<proteinExistence type="inferred from homology"/>
<keyword evidence="6 10" id="KW-1133">Transmembrane helix</keyword>
<evidence type="ECO:0000256" key="2">
    <source>
        <dbReference type="ARBA" id="ARBA00022516"/>
    </source>
</evidence>
<dbReference type="PANTHER" id="PTHR11157">
    <property type="entry name" value="FATTY ACID ACYL TRANSFERASE-RELATED"/>
    <property type="match status" value="1"/>
</dbReference>